<dbReference type="GO" id="GO:0016787">
    <property type="term" value="F:hydrolase activity"/>
    <property type="evidence" value="ECO:0007669"/>
    <property type="project" value="InterPro"/>
</dbReference>
<dbReference type="PANTHER" id="PTHR46623:SF6">
    <property type="entry name" value="ALPHA_BETA-HYDROLASES SUPERFAMILY PROTEIN"/>
    <property type="match status" value="1"/>
</dbReference>
<dbReference type="SUPFAM" id="SSF53474">
    <property type="entry name" value="alpha/beta-Hydrolases"/>
    <property type="match status" value="1"/>
</dbReference>
<dbReference type="EMBL" id="JAGTXO010000012">
    <property type="protein sequence ID" value="KAG8464890.1"/>
    <property type="molecule type" value="Genomic_DNA"/>
</dbReference>
<feature type="domain" description="Dienelactone hydrolase" evidence="2">
    <location>
        <begin position="378"/>
        <end position="599"/>
    </location>
</feature>
<organism evidence="3 4">
    <name type="scientific">Diacronema lutheri</name>
    <name type="common">Unicellular marine alga</name>
    <name type="synonym">Monochrysis lutheri</name>
    <dbReference type="NCBI Taxonomy" id="2081491"/>
    <lineage>
        <taxon>Eukaryota</taxon>
        <taxon>Haptista</taxon>
        <taxon>Haptophyta</taxon>
        <taxon>Pavlovophyceae</taxon>
        <taxon>Pavlovales</taxon>
        <taxon>Pavlovaceae</taxon>
        <taxon>Diacronema</taxon>
    </lineage>
</organism>
<reference evidence="3" key="1">
    <citation type="submission" date="2021-05" db="EMBL/GenBank/DDBJ databases">
        <title>The genome of the haptophyte Pavlova lutheri (Diacronema luteri, Pavlovales) - a model for lipid biosynthesis in eukaryotic algae.</title>
        <authorList>
            <person name="Hulatt C.J."/>
            <person name="Posewitz M.C."/>
        </authorList>
    </citation>
    <scope>NUCLEOTIDE SEQUENCE</scope>
    <source>
        <strain evidence="3">NIVA-4/92</strain>
    </source>
</reference>
<dbReference type="OrthoDB" id="17560at2759"/>
<dbReference type="InterPro" id="IPR002925">
    <property type="entry name" value="Dienelactn_hydro"/>
</dbReference>
<gene>
    <name evidence="3" type="ORF">KFE25_010258</name>
</gene>
<evidence type="ECO:0000259" key="2">
    <source>
        <dbReference type="Pfam" id="PF01738"/>
    </source>
</evidence>
<dbReference type="PANTHER" id="PTHR46623">
    <property type="entry name" value="CARBOXYMETHYLENEBUTENOLIDASE-RELATED"/>
    <property type="match status" value="1"/>
</dbReference>
<dbReference type="Proteomes" id="UP000751190">
    <property type="component" value="Unassembled WGS sequence"/>
</dbReference>
<keyword evidence="4" id="KW-1185">Reference proteome</keyword>
<dbReference type="Pfam" id="PF01738">
    <property type="entry name" value="DLH"/>
    <property type="match status" value="1"/>
</dbReference>
<dbReference type="InterPro" id="IPR051049">
    <property type="entry name" value="Dienelactone_hydrolase-like"/>
</dbReference>
<evidence type="ECO:0000313" key="4">
    <source>
        <dbReference type="Proteomes" id="UP000751190"/>
    </source>
</evidence>
<accession>A0A8J5XT08</accession>
<dbReference type="InterPro" id="IPR029058">
    <property type="entry name" value="AB_hydrolase_fold"/>
</dbReference>
<evidence type="ECO:0000256" key="1">
    <source>
        <dbReference type="SAM" id="MobiDB-lite"/>
    </source>
</evidence>
<dbReference type="AlphaFoldDB" id="A0A8J5XT08"/>
<evidence type="ECO:0000313" key="3">
    <source>
        <dbReference type="EMBL" id="KAG8464890.1"/>
    </source>
</evidence>
<feature type="region of interest" description="Disordered" evidence="1">
    <location>
        <begin position="304"/>
        <end position="329"/>
    </location>
</feature>
<protein>
    <recommendedName>
        <fullName evidence="2">Dienelactone hydrolase domain-containing protein</fullName>
    </recommendedName>
</protein>
<dbReference type="Gene3D" id="3.40.50.1820">
    <property type="entry name" value="alpha/beta hydrolase"/>
    <property type="match status" value="1"/>
</dbReference>
<proteinExistence type="predicted"/>
<name>A0A8J5XT08_DIALT</name>
<comment type="caution">
    <text evidence="3">The sequence shown here is derived from an EMBL/GenBank/DDBJ whole genome shotgun (WGS) entry which is preliminary data.</text>
</comment>
<sequence length="602" mass="64215">MHHGGSRVGNWAEAEMDLAEFQRRRANGELLLTKLHAKMEAACMPTPLSRAHDDGLLRFGDTISLHSVLNGTALAVNMDKQLVSEQVAYQVCGTAELTPVGRTAFTVLRPGGGDAAVDGGIVTYAEPVVLSLRSHKGASDLMLHTQKLVLPNLTKSGASKKDDVCAVIVESKATLWKFIAAEAREQLVHEQQPVRVHTAVGVQHVQTHLLLSSDLVKLRNIFGVEAEVHAQLSRRCSLTDLALPKVYLDRFVPHTSQWVVCTHGYTPPPPPAPAPIAVAAPREDAYGAASSSLAQRSAYHPSSSLAQRSAYHPPQPQRAHDEESASTRPDTTLDAALEFVRPFPFYARLVRDALAATGVRAQAVALAPVRFGPRNDIPGVLGGPVGAPAVIVLQEWWGLTPQVLAHAAALCASGYRVLVPDLYKGKIGVTAEEAHHLMAALDFGAALDELAHGAEHLVAEGAPSVGAIGFCMGGALALGAAAHCARIACAVTCYGINDALFSPAQLSAKPVQGHFGEEDAMGGFSDAASARALQLSLREAGNANAHMHIYPRAGHAFLNDAPLPFGSWEERHAAMGLPPFDEHNAHDAWQRIVRFFADHLPR</sequence>